<dbReference type="OrthoDB" id="5589797at2759"/>
<dbReference type="Proteomes" id="UP000242474">
    <property type="component" value="Unassembled WGS sequence"/>
</dbReference>
<proteinExistence type="predicted"/>
<protein>
    <submittedName>
        <fullName evidence="1">Uncharacterized protein</fullName>
    </submittedName>
</protein>
<evidence type="ECO:0000313" key="1">
    <source>
        <dbReference type="EMBL" id="PIA17999.1"/>
    </source>
</evidence>
<reference evidence="1 2" key="1">
    <citation type="journal article" date="2015" name="Genome Biol. Evol.">
        <title>Phylogenomic analyses indicate that early fungi evolved digesting cell walls of algal ancestors of land plants.</title>
        <authorList>
            <person name="Chang Y."/>
            <person name="Wang S."/>
            <person name="Sekimoto S."/>
            <person name="Aerts A.L."/>
            <person name="Choi C."/>
            <person name="Clum A."/>
            <person name="LaButti K.M."/>
            <person name="Lindquist E.A."/>
            <person name="Yee Ngan C."/>
            <person name="Ohm R.A."/>
            <person name="Salamov A.A."/>
            <person name="Grigoriev I.V."/>
            <person name="Spatafora J.W."/>
            <person name="Berbee M.L."/>
        </authorList>
    </citation>
    <scope>NUCLEOTIDE SEQUENCE [LARGE SCALE GENOMIC DNA]</scope>
    <source>
        <strain evidence="1 2">NRRL 1564</strain>
    </source>
</reference>
<dbReference type="EMBL" id="KZ303492">
    <property type="protein sequence ID" value="PIA17999.1"/>
    <property type="molecule type" value="Genomic_DNA"/>
</dbReference>
<evidence type="ECO:0000313" key="2">
    <source>
        <dbReference type="Proteomes" id="UP000242474"/>
    </source>
</evidence>
<sequence length="282" mass="30239">MTPQPSAVEQARMDAWSADGDDFLVGDYDLTGANFELPCAPASLNACMGADRCAYAGVPLAAKSPSPEPGECATPASRLSSTSTFVEENALSPDQYKRIYSSSVRKLQYSPGRHGISCIVHIRSIMAKANERHVVVTGGRALDARPPPCDVFADFYSYATEPAIVRQPRFSAAPCPATSPVAYECPKVPLPVSFQSVGCIQPLAVCQSAAPLSSLAEAEQLYNSDLLGSDAGDLVSLDPIGEQYTKPCFEALDALPVYRPMRRRKADRRAAVRFRFALVAAT</sequence>
<gene>
    <name evidence="1" type="ORF">COEREDRAFT_80287</name>
</gene>
<organism evidence="1 2">
    <name type="scientific">Coemansia reversa (strain ATCC 12441 / NRRL 1564)</name>
    <dbReference type="NCBI Taxonomy" id="763665"/>
    <lineage>
        <taxon>Eukaryota</taxon>
        <taxon>Fungi</taxon>
        <taxon>Fungi incertae sedis</taxon>
        <taxon>Zoopagomycota</taxon>
        <taxon>Kickxellomycotina</taxon>
        <taxon>Kickxellomycetes</taxon>
        <taxon>Kickxellales</taxon>
        <taxon>Kickxellaceae</taxon>
        <taxon>Coemansia</taxon>
    </lineage>
</organism>
<dbReference type="AlphaFoldDB" id="A0A2G5BG58"/>
<name>A0A2G5BG58_COERN</name>
<keyword evidence="2" id="KW-1185">Reference proteome</keyword>
<accession>A0A2G5BG58</accession>